<evidence type="ECO:0000313" key="1">
    <source>
        <dbReference type="EMBL" id="NMH96633.1"/>
    </source>
</evidence>
<keyword evidence="1" id="KW-0808">Transferase</keyword>
<sequence>MNAGPLSGIRVVELGGIGPAPFTAMLLSDLGAEVIRIDRPAGGPLGEHQQHERDLLLRGRRSVAVNLKSAEGVETALRLTDRADVLLDPFRPGVTERLGLGPGPVMQRNRRLIYARMTGWGQTGPLATVAGHDLNYVALAGPLAAMGRRDRPPAPALNLIGDFGGGGMLMAFGITAALLERNRSGEGQVIDTAMTDGVAALSASIVGFTNMGVWQPERESNFLDGGAPYYDTYETADGRYVSIGAIEPQFYALLLDKLGLDPADWPQHDRRRWPEMHAKLVAIFRSKASDEWCALLEGTDVCFAPVLTFEEARKHPHLAERGTYVEEHGMVQPAPVPRFSRTPGAIQSPPCAPGQHTCDVLTAWGFSESEQNTLLRTGAVSAWEA</sequence>
<gene>
    <name evidence="1" type="ORF">HF526_04785</name>
</gene>
<dbReference type="InterPro" id="IPR003673">
    <property type="entry name" value="CoA-Trfase_fam_III"/>
</dbReference>
<dbReference type="GO" id="GO:0016740">
    <property type="term" value="F:transferase activity"/>
    <property type="evidence" value="ECO:0007669"/>
    <property type="project" value="UniProtKB-KW"/>
</dbReference>
<dbReference type="Proteomes" id="UP000820669">
    <property type="component" value="Unassembled WGS sequence"/>
</dbReference>
<dbReference type="PANTHER" id="PTHR48228:SF5">
    <property type="entry name" value="ALPHA-METHYLACYL-COA RACEMASE"/>
    <property type="match status" value="1"/>
</dbReference>
<organism evidence="1 2">
    <name type="scientific">Pseudonocardia acidicola</name>
    <dbReference type="NCBI Taxonomy" id="2724939"/>
    <lineage>
        <taxon>Bacteria</taxon>
        <taxon>Bacillati</taxon>
        <taxon>Actinomycetota</taxon>
        <taxon>Actinomycetes</taxon>
        <taxon>Pseudonocardiales</taxon>
        <taxon>Pseudonocardiaceae</taxon>
        <taxon>Pseudonocardia</taxon>
    </lineage>
</organism>
<dbReference type="RefSeq" id="WP_169380010.1">
    <property type="nucleotide sequence ID" value="NZ_JAAXLA010000005.1"/>
</dbReference>
<dbReference type="SUPFAM" id="SSF89796">
    <property type="entry name" value="CoA-transferase family III (CaiB/BaiF)"/>
    <property type="match status" value="1"/>
</dbReference>
<dbReference type="Gene3D" id="3.30.1540.10">
    <property type="entry name" value="formyl-coa transferase, domain 3"/>
    <property type="match status" value="1"/>
</dbReference>
<evidence type="ECO:0000313" key="2">
    <source>
        <dbReference type="Proteomes" id="UP000820669"/>
    </source>
</evidence>
<accession>A0ABX1S836</accession>
<dbReference type="Gene3D" id="3.40.50.10540">
    <property type="entry name" value="Crotonobetainyl-coa:carnitine coa-transferase, domain 1"/>
    <property type="match status" value="1"/>
</dbReference>
<dbReference type="InterPro" id="IPR050509">
    <property type="entry name" value="CoA-transferase_III"/>
</dbReference>
<dbReference type="InterPro" id="IPR023606">
    <property type="entry name" value="CoA-Trfase_III_dom_1_sf"/>
</dbReference>
<keyword evidence="2" id="KW-1185">Reference proteome</keyword>
<proteinExistence type="predicted"/>
<protein>
    <submittedName>
        <fullName evidence="1">CoA transferase</fullName>
    </submittedName>
</protein>
<reference evidence="1 2" key="1">
    <citation type="submission" date="2020-04" db="EMBL/GenBank/DDBJ databases">
        <authorList>
            <person name="Klaysubun C."/>
            <person name="Duangmal K."/>
            <person name="Lipun K."/>
        </authorList>
    </citation>
    <scope>NUCLEOTIDE SEQUENCE [LARGE SCALE GENOMIC DNA]</scope>
    <source>
        <strain evidence="1 2">K10HN5</strain>
    </source>
</reference>
<dbReference type="PANTHER" id="PTHR48228">
    <property type="entry name" value="SUCCINYL-COA--D-CITRAMALATE COA-TRANSFERASE"/>
    <property type="match status" value="1"/>
</dbReference>
<comment type="caution">
    <text evidence="1">The sequence shown here is derived from an EMBL/GenBank/DDBJ whole genome shotgun (WGS) entry which is preliminary data.</text>
</comment>
<dbReference type="EMBL" id="JAAXLA010000005">
    <property type="protein sequence ID" value="NMH96633.1"/>
    <property type="molecule type" value="Genomic_DNA"/>
</dbReference>
<dbReference type="Pfam" id="PF02515">
    <property type="entry name" value="CoA_transf_3"/>
    <property type="match status" value="1"/>
</dbReference>
<name>A0ABX1S836_9PSEU</name>
<dbReference type="InterPro" id="IPR044855">
    <property type="entry name" value="CoA-Trfase_III_dom3_sf"/>
</dbReference>